<dbReference type="InterPro" id="IPR018319">
    <property type="entry name" value="SelA-like"/>
</dbReference>
<evidence type="ECO:0000256" key="2">
    <source>
        <dbReference type="ARBA" id="ARBA00022898"/>
    </source>
</evidence>
<keyword evidence="2 4" id="KW-0663">Pyridoxal phosphate</keyword>
<dbReference type="AlphaFoldDB" id="A0A9X8RCP4"/>
<dbReference type="InterPro" id="IPR015424">
    <property type="entry name" value="PyrdxlP-dep_Trfase"/>
</dbReference>
<dbReference type="GO" id="GO:0004125">
    <property type="term" value="F:L-seryl-tRNA(Sec) selenium transferase activity"/>
    <property type="evidence" value="ECO:0007669"/>
    <property type="project" value="TreeGrafter"/>
</dbReference>
<dbReference type="InterPro" id="IPR006337">
    <property type="entry name" value="DgaE-like"/>
</dbReference>
<dbReference type="Pfam" id="PF03841">
    <property type="entry name" value="SelA"/>
    <property type="match status" value="1"/>
</dbReference>
<dbReference type="InterPro" id="IPR015421">
    <property type="entry name" value="PyrdxlP-dep_Trfase_major"/>
</dbReference>
<evidence type="ECO:0000313" key="5">
    <source>
        <dbReference type="EMBL" id="SIR91773.1"/>
    </source>
</evidence>
<dbReference type="PANTHER" id="PTHR32328:SF0">
    <property type="entry name" value="L-SERYL-TRNA(SEC) SELENIUM TRANSFERASE"/>
    <property type="match status" value="1"/>
</dbReference>
<evidence type="ECO:0000256" key="1">
    <source>
        <dbReference type="ARBA" id="ARBA00001933"/>
    </source>
</evidence>
<dbReference type="Gene3D" id="3.40.640.10">
    <property type="entry name" value="Type I PLP-dependent aspartate aminotransferase-like (Major domain)"/>
    <property type="match status" value="1"/>
</dbReference>
<name>A0A9X8RCP4_9BACI</name>
<feature type="modified residue" description="N6-(pyridoxal phosphate)lysine" evidence="4">
    <location>
        <position position="211"/>
    </location>
</feature>
<evidence type="ECO:0000256" key="3">
    <source>
        <dbReference type="ARBA" id="ARBA00044507"/>
    </source>
</evidence>
<accession>A0A9X8RCP4</accession>
<evidence type="ECO:0000313" key="6">
    <source>
        <dbReference type="Proteomes" id="UP000185829"/>
    </source>
</evidence>
<dbReference type="Proteomes" id="UP000185829">
    <property type="component" value="Unassembled WGS sequence"/>
</dbReference>
<evidence type="ECO:0000256" key="4">
    <source>
        <dbReference type="PIRSR" id="PIRSR618319-50"/>
    </source>
</evidence>
<gene>
    <name evidence="5" type="ORF">SAMN05878482_10784</name>
</gene>
<organism evidence="5 6">
    <name type="scientific">Peribacillus simplex</name>
    <dbReference type="NCBI Taxonomy" id="1478"/>
    <lineage>
        <taxon>Bacteria</taxon>
        <taxon>Bacillati</taxon>
        <taxon>Bacillota</taxon>
        <taxon>Bacilli</taxon>
        <taxon>Bacillales</taxon>
        <taxon>Bacillaceae</taxon>
        <taxon>Peribacillus</taxon>
    </lineage>
</organism>
<protein>
    <submittedName>
        <fullName evidence="5">L-seryl-tRNA(Ser) seleniumtransferase/D-glucosaminate-6-phosphate ammonia-lyase</fullName>
    </submittedName>
</protein>
<dbReference type="SUPFAM" id="SSF53383">
    <property type="entry name" value="PLP-dependent transferases"/>
    <property type="match status" value="1"/>
</dbReference>
<comment type="similarity">
    <text evidence="3">Belongs to the SelA family.</text>
</comment>
<comment type="cofactor">
    <cofactor evidence="1 4">
        <name>pyridoxal 5'-phosphate</name>
        <dbReference type="ChEBI" id="CHEBI:597326"/>
    </cofactor>
</comment>
<dbReference type="RefSeq" id="WP_076370813.1">
    <property type="nucleotide sequence ID" value="NZ_FTMX01000007.1"/>
</dbReference>
<sequence length="367" mass="39762">MNIYEQIGLKKVINACGKMTPLGISVVNDLIAESMKQALQDFVEIDTLIRHTGKIIAKHTDTEDGCPTMGAAAGVAISVAATISKTNLHVVEQLPFFEGTANEIIIQKGHTIHFGASIKQMIALGGGHVVEAGYANRVYREHIEQSITPNTSALLYVKSHHSVQKGMLPLEVMIDIAKIHNIPLIVDAAAEEDLKKYIKLGADMVVYSGGKALSGPTSGFICGKKEWMEACRMQYKGIGRAMKVSKEAMIGLIIALESYESQSVDPDIQKEKMIKLCNVLETIPGITTGIEQDEAGRPIYRARIQIDATKTGIAANELSEALKKSNPAIYLRDYNAASGVLHVDPRPLFESQEDIVVDGIIRIIGGG</sequence>
<comment type="caution">
    <text evidence="5">The sequence shown here is derived from an EMBL/GenBank/DDBJ whole genome shotgun (WGS) entry which is preliminary data.</text>
</comment>
<proteinExistence type="inferred from homology"/>
<dbReference type="NCBIfam" id="TIGR01437">
    <property type="entry name" value="selA_rel"/>
    <property type="match status" value="1"/>
</dbReference>
<reference evidence="5 6" key="1">
    <citation type="submission" date="2017-01" db="EMBL/GenBank/DDBJ databases">
        <authorList>
            <person name="Varghese N."/>
            <person name="Submissions S."/>
        </authorList>
    </citation>
    <scope>NUCLEOTIDE SEQUENCE [LARGE SCALE GENOMIC DNA]</scope>
    <source>
        <strain evidence="5 6">RUG2-6</strain>
    </source>
</reference>
<dbReference type="EMBL" id="FTMX01000007">
    <property type="protein sequence ID" value="SIR91773.1"/>
    <property type="molecule type" value="Genomic_DNA"/>
</dbReference>
<dbReference type="PANTHER" id="PTHR32328">
    <property type="entry name" value="L-SERYL-TRNA(SEC) SELENIUM TRANSFERASE"/>
    <property type="match status" value="1"/>
</dbReference>